<keyword evidence="2" id="KW-0963">Cytoplasm</keyword>
<dbReference type="PANTHER" id="PTHR11586:SF33">
    <property type="entry name" value="AMINOACYL TRNA SYNTHASE COMPLEX-INTERACTING MULTIFUNCTIONAL PROTEIN 1"/>
    <property type="match status" value="1"/>
</dbReference>
<keyword evidence="9" id="KW-0436">Ligase</keyword>
<organism evidence="9">
    <name type="scientific">Ostreococcus tauri</name>
    <name type="common">Marine green alga</name>
    <dbReference type="NCBI Taxonomy" id="70448"/>
    <lineage>
        <taxon>Eukaryota</taxon>
        <taxon>Viridiplantae</taxon>
        <taxon>Chlorophyta</taxon>
        <taxon>Mamiellophyceae</taxon>
        <taxon>Mamiellales</taxon>
        <taxon>Bathycoccaceae</taxon>
        <taxon>Ostreococcus</taxon>
    </lineage>
</organism>
<evidence type="ECO:0000256" key="7">
    <source>
        <dbReference type="SAM" id="MobiDB-lite"/>
    </source>
</evidence>
<dbReference type="Gene3D" id="2.40.50.140">
    <property type="entry name" value="Nucleic acid-binding proteins"/>
    <property type="match status" value="1"/>
</dbReference>
<evidence type="ECO:0000259" key="8">
    <source>
        <dbReference type="PROSITE" id="PS50886"/>
    </source>
</evidence>
<feature type="region of interest" description="Disordered" evidence="7">
    <location>
        <begin position="105"/>
        <end position="158"/>
    </location>
</feature>
<evidence type="ECO:0000256" key="2">
    <source>
        <dbReference type="ARBA" id="ARBA00022490"/>
    </source>
</evidence>
<gene>
    <name evidence="9" type="ORF">BE221DRAFT_143803</name>
</gene>
<feature type="compositionally biased region" description="Basic and acidic residues" evidence="7">
    <location>
        <begin position="114"/>
        <end position="125"/>
    </location>
</feature>
<dbReference type="GO" id="GO:0005737">
    <property type="term" value="C:cytoplasm"/>
    <property type="evidence" value="ECO:0007669"/>
    <property type="project" value="UniProtKB-SubCell"/>
</dbReference>
<dbReference type="InterPro" id="IPR051270">
    <property type="entry name" value="Tyrosine-tRNA_ligase_regulator"/>
</dbReference>
<reference evidence="9" key="1">
    <citation type="submission" date="2017-04" db="EMBL/GenBank/DDBJ databases">
        <title>Population genomics of picophytoplankton unveils novel chromosome hypervariability.</title>
        <authorList>
            <consortium name="DOE Joint Genome Institute"/>
            <person name="Blanc-Mathieu R."/>
            <person name="Krasovec M."/>
            <person name="Hebrard M."/>
            <person name="Yau S."/>
            <person name="Desgranges E."/>
            <person name="Martin J."/>
            <person name="Schackwitz W."/>
            <person name="Kuo A."/>
            <person name="Salin G."/>
            <person name="Donnadieu C."/>
            <person name="Desdevises Y."/>
            <person name="Sanchez-Ferandin S."/>
            <person name="Moreau H."/>
            <person name="Rivals E."/>
            <person name="Grigoriev I.V."/>
            <person name="Grimsley N."/>
            <person name="Eyre-Walker A."/>
            <person name="Piganeau G."/>
        </authorList>
    </citation>
    <scope>NUCLEOTIDE SEQUENCE [LARGE SCALE GENOMIC DNA]</scope>
    <source>
        <strain evidence="9">RCC 1115</strain>
    </source>
</reference>
<evidence type="ECO:0000256" key="3">
    <source>
        <dbReference type="ARBA" id="ARBA00022555"/>
    </source>
</evidence>
<dbReference type="Proteomes" id="UP000195557">
    <property type="component" value="Unassembled WGS sequence"/>
</dbReference>
<dbReference type="Pfam" id="PF01588">
    <property type="entry name" value="tRNA_bind"/>
    <property type="match status" value="1"/>
</dbReference>
<dbReference type="PANTHER" id="PTHR11586">
    <property type="entry name" value="TRNA-AMINOACYLATION COFACTOR ARC1 FAMILY MEMBER"/>
    <property type="match status" value="1"/>
</dbReference>
<dbReference type="InterPro" id="IPR012340">
    <property type="entry name" value="NA-bd_OB-fold"/>
</dbReference>
<name>A0A1Y5IL80_OSTTA</name>
<keyword evidence="4 6" id="KW-0694">RNA-binding</keyword>
<protein>
    <submittedName>
        <fullName evidence="9">Methionyl-tRNA synthetase-like protein</fullName>
    </submittedName>
</protein>
<evidence type="ECO:0000256" key="6">
    <source>
        <dbReference type="PROSITE-ProRule" id="PRU00209"/>
    </source>
</evidence>
<dbReference type="EMBL" id="KZ155772">
    <property type="protein sequence ID" value="OUS48873.1"/>
    <property type="molecule type" value="Genomic_DNA"/>
</dbReference>
<evidence type="ECO:0000313" key="9">
    <source>
        <dbReference type="EMBL" id="OUS48873.1"/>
    </source>
</evidence>
<dbReference type="PROSITE" id="PS50886">
    <property type="entry name" value="TRBD"/>
    <property type="match status" value="1"/>
</dbReference>
<keyword evidence="9" id="KW-0030">Aminoacyl-tRNA synthetase</keyword>
<keyword evidence="5" id="KW-0648">Protein biosynthesis</keyword>
<dbReference type="eggNOG" id="KOG2241">
    <property type="taxonomic scope" value="Eukaryota"/>
</dbReference>
<feature type="domain" description="TRNA-binding" evidence="8">
    <location>
        <begin position="160"/>
        <end position="263"/>
    </location>
</feature>
<dbReference type="SUPFAM" id="SSF50249">
    <property type="entry name" value="Nucleic acid-binding proteins"/>
    <property type="match status" value="1"/>
</dbReference>
<dbReference type="AlphaFoldDB" id="A0A1Y5IL80"/>
<dbReference type="CDD" id="cd02799">
    <property type="entry name" value="tRNA_bind_EMAP-II_like"/>
    <property type="match status" value="1"/>
</dbReference>
<evidence type="ECO:0000256" key="4">
    <source>
        <dbReference type="ARBA" id="ARBA00022884"/>
    </source>
</evidence>
<dbReference type="FunFam" id="2.40.50.140:FF:000047">
    <property type="entry name" value="tyrosine--tRNA ligase, cytoplasmic isoform X2"/>
    <property type="match status" value="1"/>
</dbReference>
<sequence>MSTNAIVTAMTTAFGATTPSQQQIDVAKFTPAADGLIALNAHLASRSTISGHALTSEDASVYVACVEALNASNEALTHARRWAAFVSARGAAKLSGGVEARALTHANAPTFERAPAKETNEKDSKTSTSEGGKKKEKKEKKEKGGDGGGKADTPSSKRMDVSVLDIRVGVITKAWEHPEAEKLWCENIDLGEKGVRQICSGLRAFKTHEQMEGARVCVIVNVKPGKLRNVASDGLVLCTSNDDHTEVDFVVPPEGAAIGERVMFAGFEGEPEEVLNPKKKQLDAVSPDLKTNAEGVACYKDVPFTTSAGVCTSPLKDCFIK</sequence>
<evidence type="ECO:0000256" key="5">
    <source>
        <dbReference type="ARBA" id="ARBA00022917"/>
    </source>
</evidence>
<proteinExistence type="predicted"/>
<evidence type="ECO:0000256" key="1">
    <source>
        <dbReference type="ARBA" id="ARBA00004496"/>
    </source>
</evidence>
<dbReference type="InterPro" id="IPR002547">
    <property type="entry name" value="tRNA-bd_dom"/>
</dbReference>
<accession>A0A1Y5IL80</accession>
<keyword evidence="3 6" id="KW-0820">tRNA-binding</keyword>
<dbReference type="GO" id="GO:0000049">
    <property type="term" value="F:tRNA binding"/>
    <property type="evidence" value="ECO:0007669"/>
    <property type="project" value="UniProtKB-UniRule"/>
</dbReference>
<dbReference type="GO" id="GO:0006412">
    <property type="term" value="P:translation"/>
    <property type="evidence" value="ECO:0007669"/>
    <property type="project" value="UniProtKB-KW"/>
</dbReference>
<comment type="subcellular location">
    <subcellularLocation>
        <location evidence="1">Cytoplasm</location>
    </subcellularLocation>
</comment>
<dbReference type="GO" id="GO:0004812">
    <property type="term" value="F:aminoacyl-tRNA ligase activity"/>
    <property type="evidence" value="ECO:0007669"/>
    <property type="project" value="UniProtKB-KW"/>
</dbReference>